<dbReference type="InterPro" id="IPR023827">
    <property type="entry name" value="Peptidase_S8_Asp-AS"/>
</dbReference>
<dbReference type="InterPro" id="IPR010259">
    <property type="entry name" value="S8pro/Inhibitor_I9"/>
</dbReference>
<feature type="active site" description="Charge relay system" evidence="6">
    <location>
        <position position="343"/>
    </location>
</feature>
<keyword evidence="5 6" id="KW-0720">Serine protease</keyword>
<dbReference type="CDD" id="cd04077">
    <property type="entry name" value="Peptidases_S8_PCSK9_ProteinaseK_like"/>
    <property type="match status" value="1"/>
</dbReference>
<organism evidence="10 11">
    <name type="scientific">Myriangium duriaei CBS 260.36</name>
    <dbReference type="NCBI Taxonomy" id="1168546"/>
    <lineage>
        <taxon>Eukaryota</taxon>
        <taxon>Fungi</taxon>
        <taxon>Dikarya</taxon>
        <taxon>Ascomycota</taxon>
        <taxon>Pezizomycotina</taxon>
        <taxon>Dothideomycetes</taxon>
        <taxon>Dothideomycetidae</taxon>
        <taxon>Myriangiales</taxon>
        <taxon>Myriangiaceae</taxon>
        <taxon>Myriangium</taxon>
    </lineage>
</organism>
<dbReference type="Pfam" id="PF05922">
    <property type="entry name" value="Inhibitor_I9"/>
    <property type="match status" value="1"/>
</dbReference>
<evidence type="ECO:0000256" key="7">
    <source>
        <dbReference type="SAM" id="SignalP"/>
    </source>
</evidence>
<keyword evidence="4 6" id="KW-0378">Hydrolase</keyword>
<protein>
    <submittedName>
        <fullName evidence="10">Subtilisin-like serine protease PR1D</fullName>
    </submittedName>
</protein>
<feature type="domain" description="Inhibitor I9" evidence="9">
    <location>
        <begin position="31"/>
        <end position="107"/>
    </location>
</feature>
<comment type="similarity">
    <text evidence="1 6">Belongs to the peptidase S8 family.</text>
</comment>
<dbReference type="EMBL" id="ML996093">
    <property type="protein sequence ID" value="KAF2148594.1"/>
    <property type="molecule type" value="Genomic_DNA"/>
</dbReference>
<dbReference type="SUPFAM" id="SSF54897">
    <property type="entry name" value="Protease propeptides/inhibitors"/>
    <property type="match status" value="1"/>
</dbReference>
<keyword evidence="11" id="KW-1185">Reference proteome</keyword>
<evidence type="ECO:0000313" key="11">
    <source>
        <dbReference type="Proteomes" id="UP000799439"/>
    </source>
</evidence>
<accession>A0A9P4IXD1</accession>
<evidence type="ECO:0000256" key="2">
    <source>
        <dbReference type="ARBA" id="ARBA00022670"/>
    </source>
</evidence>
<dbReference type="InterPro" id="IPR036852">
    <property type="entry name" value="Peptidase_S8/S53_dom_sf"/>
</dbReference>
<dbReference type="InterPro" id="IPR000209">
    <property type="entry name" value="Peptidase_S8/S53_dom"/>
</dbReference>
<feature type="active site" description="Charge relay system" evidence="6">
    <location>
        <position position="156"/>
    </location>
</feature>
<feature type="chain" id="PRO_5040308194" evidence="7">
    <location>
        <begin position="19"/>
        <end position="398"/>
    </location>
</feature>
<evidence type="ECO:0000256" key="4">
    <source>
        <dbReference type="ARBA" id="ARBA00022801"/>
    </source>
</evidence>
<dbReference type="PANTHER" id="PTHR43806">
    <property type="entry name" value="PEPTIDASE S8"/>
    <property type="match status" value="1"/>
</dbReference>
<evidence type="ECO:0000256" key="6">
    <source>
        <dbReference type="PROSITE-ProRule" id="PRU01240"/>
    </source>
</evidence>
<dbReference type="Gene3D" id="3.40.50.200">
    <property type="entry name" value="Peptidase S8/S53 domain"/>
    <property type="match status" value="1"/>
</dbReference>
<feature type="domain" description="Peptidase S8/S53" evidence="8">
    <location>
        <begin position="148"/>
        <end position="362"/>
    </location>
</feature>
<evidence type="ECO:0000313" key="10">
    <source>
        <dbReference type="EMBL" id="KAF2148594.1"/>
    </source>
</evidence>
<keyword evidence="2 6" id="KW-0645">Protease</keyword>
<evidence type="ECO:0000256" key="3">
    <source>
        <dbReference type="ARBA" id="ARBA00022729"/>
    </source>
</evidence>
<dbReference type="Proteomes" id="UP000799439">
    <property type="component" value="Unassembled WGS sequence"/>
</dbReference>
<dbReference type="PROSITE" id="PS00136">
    <property type="entry name" value="SUBTILASE_ASP"/>
    <property type="match status" value="1"/>
</dbReference>
<dbReference type="PROSITE" id="PS51892">
    <property type="entry name" value="SUBTILASE"/>
    <property type="match status" value="1"/>
</dbReference>
<evidence type="ECO:0000256" key="5">
    <source>
        <dbReference type="ARBA" id="ARBA00022825"/>
    </source>
</evidence>
<proteinExistence type="inferred from homology"/>
<reference evidence="10" key="1">
    <citation type="journal article" date="2020" name="Stud. Mycol.">
        <title>101 Dothideomycetes genomes: a test case for predicting lifestyles and emergence of pathogens.</title>
        <authorList>
            <person name="Haridas S."/>
            <person name="Albert R."/>
            <person name="Binder M."/>
            <person name="Bloem J."/>
            <person name="Labutti K."/>
            <person name="Salamov A."/>
            <person name="Andreopoulos B."/>
            <person name="Baker S."/>
            <person name="Barry K."/>
            <person name="Bills G."/>
            <person name="Bluhm B."/>
            <person name="Cannon C."/>
            <person name="Castanera R."/>
            <person name="Culley D."/>
            <person name="Daum C."/>
            <person name="Ezra D."/>
            <person name="Gonzalez J."/>
            <person name="Henrissat B."/>
            <person name="Kuo A."/>
            <person name="Liang C."/>
            <person name="Lipzen A."/>
            <person name="Lutzoni F."/>
            <person name="Magnuson J."/>
            <person name="Mondo S."/>
            <person name="Nolan M."/>
            <person name="Ohm R."/>
            <person name="Pangilinan J."/>
            <person name="Park H.-J."/>
            <person name="Ramirez L."/>
            <person name="Alfaro M."/>
            <person name="Sun H."/>
            <person name="Tritt A."/>
            <person name="Yoshinaga Y."/>
            <person name="Zwiers L.-H."/>
            <person name="Turgeon B."/>
            <person name="Goodwin S."/>
            <person name="Spatafora J."/>
            <person name="Crous P."/>
            <person name="Grigoriev I."/>
        </authorList>
    </citation>
    <scope>NUCLEOTIDE SEQUENCE</scope>
    <source>
        <strain evidence="10">CBS 260.36</strain>
    </source>
</reference>
<feature type="signal peptide" evidence="7">
    <location>
        <begin position="1"/>
        <end position="18"/>
    </location>
</feature>
<feature type="active site" description="Charge relay system" evidence="6">
    <location>
        <position position="188"/>
    </location>
</feature>
<dbReference type="SUPFAM" id="SSF52743">
    <property type="entry name" value="Subtilisin-like"/>
    <property type="match status" value="1"/>
</dbReference>
<dbReference type="PANTHER" id="PTHR43806:SF11">
    <property type="entry name" value="CEREVISIN-RELATED"/>
    <property type="match status" value="1"/>
</dbReference>
<dbReference type="AlphaFoldDB" id="A0A9P4IXD1"/>
<comment type="caution">
    <text evidence="10">The sequence shown here is derived from an EMBL/GenBank/DDBJ whole genome shotgun (WGS) entry which is preliminary data.</text>
</comment>
<evidence type="ECO:0000256" key="1">
    <source>
        <dbReference type="ARBA" id="ARBA00011073"/>
    </source>
</evidence>
<dbReference type="PRINTS" id="PR00723">
    <property type="entry name" value="SUBTILISIN"/>
</dbReference>
<dbReference type="InterPro" id="IPR034193">
    <property type="entry name" value="PCSK9_ProteinaseK-like"/>
</dbReference>
<sequence length="398" mass="43627">MFLFILFPTVFLLLSIHALDTTDSIDITDRYLVLLKPKVIIDKHLEWVDVLHIMARKQTGRLFDGVTQRYNFSGLHAYGGHFDNSVITQLKSNGDVENIEADKLVTVDSTIATERLVKDVPSSYGLNLLSQRELNLNFEFHYDTTAGSSTWVYIVDSGVSVKHSAFGGRARLGYSVFENLPDDDIDGHGTHLAGLVGGYGYGTAPRCNIIAVKALNRYTTRGGLILDGYVWALNDIHRRRRQAKAVVLVSLSMKHTDTFDKYVDRAFSKAITTVAPAANDHQKASLHSPGSADGCITVGSTDSRRVRLPESNWGIAVNLFAPGYNVKSTDITKKGTSRRTGTSQASAYVAGLVAYLKRLRNLPDAQSTMTYVMELATKGVVQDPKGSANLFAYNGGGK</sequence>
<dbReference type="InterPro" id="IPR050131">
    <property type="entry name" value="Peptidase_S8_subtilisin-like"/>
</dbReference>
<dbReference type="GO" id="GO:0004252">
    <property type="term" value="F:serine-type endopeptidase activity"/>
    <property type="evidence" value="ECO:0007669"/>
    <property type="project" value="UniProtKB-UniRule"/>
</dbReference>
<keyword evidence="3 7" id="KW-0732">Signal</keyword>
<dbReference type="GO" id="GO:0006508">
    <property type="term" value="P:proteolysis"/>
    <property type="evidence" value="ECO:0007669"/>
    <property type="project" value="UniProtKB-KW"/>
</dbReference>
<name>A0A9P4IXD1_9PEZI</name>
<evidence type="ECO:0000259" key="9">
    <source>
        <dbReference type="Pfam" id="PF05922"/>
    </source>
</evidence>
<gene>
    <name evidence="10" type="ORF">K461DRAFT_66225</name>
</gene>
<dbReference type="OrthoDB" id="1896086at2759"/>
<evidence type="ECO:0000259" key="8">
    <source>
        <dbReference type="Pfam" id="PF00082"/>
    </source>
</evidence>
<dbReference type="Pfam" id="PF00082">
    <property type="entry name" value="Peptidase_S8"/>
    <property type="match status" value="1"/>
</dbReference>
<dbReference type="InterPro" id="IPR015500">
    <property type="entry name" value="Peptidase_S8_subtilisin-rel"/>
</dbReference>